<name>A0ACB8AY69_9AGAM</name>
<dbReference type="Proteomes" id="UP000790709">
    <property type="component" value="Unassembled WGS sequence"/>
</dbReference>
<comment type="caution">
    <text evidence="1">The sequence shown here is derived from an EMBL/GenBank/DDBJ whole genome shotgun (WGS) entry which is preliminary data.</text>
</comment>
<reference evidence="1" key="1">
    <citation type="journal article" date="2021" name="New Phytol.">
        <title>Evolutionary innovations through gain and loss of genes in the ectomycorrhizal Boletales.</title>
        <authorList>
            <person name="Wu G."/>
            <person name="Miyauchi S."/>
            <person name="Morin E."/>
            <person name="Kuo A."/>
            <person name="Drula E."/>
            <person name="Varga T."/>
            <person name="Kohler A."/>
            <person name="Feng B."/>
            <person name="Cao Y."/>
            <person name="Lipzen A."/>
            <person name="Daum C."/>
            <person name="Hundley H."/>
            <person name="Pangilinan J."/>
            <person name="Johnson J."/>
            <person name="Barry K."/>
            <person name="LaButti K."/>
            <person name="Ng V."/>
            <person name="Ahrendt S."/>
            <person name="Min B."/>
            <person name="Choi I.G."/>
            <person name="Park H."/>
            <person name="Plett J.M."/>
            <person name="Magnuson J."/>
            <person name="Spatafora J.W."/>
            <person name="Nagy L.G."/>
            <person name="Henrissat B."/>
            <person name="Grigoriev I.V."/>
            <person name="Yang Z.L."/>
            <person name="Xu J."/>
            <person name="Martin F.M."/>
        </authorList>
    </citation>
    <scope>NUCLEOTIDE SEQUENCE</scope>
    <source>
        <strain evidence="1">KUC20120723A-06</strain>
    </source>
</reference>
<accession>A0ACB8AY69</accession>
<proteinExistence type="predicted"/>
<gene>
    <name evidence="1" type="ORF">BV22DRAFT_1134666</name>
</gene>
<protein>
    <submittedName>
        <fullName evidence="1">Uncharacterized protein</fullName>
    </submittedName>
</protein>
<sequence>MSPIRRMALLTPTLPEAITNTGLVKIADGIYFDDHRIASARSPDIDVGTMPIAGAAPPPQIILIFGWMGAQLRHLQTYARAYDKLYPEATQILVRSEPRFWWMTERAKRRHFQPVIEVLNALDCPPSPRVGLNGIAPEPLACNGTRILTHVFSNGGSMQCVTLGKLLSEQGPGPFASAASTSALVFDSCPASPSFRSIRLAFSASIRNPVARFFAIAILYGMHLFHSFSSLLSGKQMGRMEGIKRDMLNPRILPWTNAQTPRLYLFSKKDELVPWSQVQEHANISRERGLNVHSELFENSQHVAHMRAEPKRYWSLVSNLWERACHEIKN</sequence>
<dbReference type="EMBL" id="MU266803">
    <property type="protein sequence ID" value="KAH7918341.1"/>
    <property type="molecule type" value="Genomic_DNA"/>
</dbReference>
<evidence type="ECO:0000313" key="1">
    <source>
        <dbReference type="EMBL" id="KAH7918341.1"/>
    </source>
</evidence>
<evidence type="ECO:0000313" key="2">
    <source>
        <dbReference type="Proteomes" id="UP000790709"/>
    </source>
</evidence>
<organism evidence="1 2">
    <name type="scientific">Leucogyrophana mollusca</name>
    <dbReference type="NCBI Taxonomy" id="85980"/>
    <lineage>
        <taxon>Eukaryota</taxon>
        <taxon>Fungi</taxon>
        <taxon>Dikarya</taxon>
        <taxon>Basidiomycota</taxon>
        <taxon>Agaricomycotina</taxon>
        <taxon>Agaricomycetes</taxon>
        <taxon>Agaricomycetidae</taxon>
        <taxon>Boletales</taxon>
        <taxon>Boletales incertae sedis</taxon>
        <taxon>Leucogyrophana</taxon>
    </lineage>
</organism>
<keyword evidence="2" id="KW-1185">Reference proteome</keyword>